<dbReference type="PANTHER" id="PTHR32089:SF119">
    <property type="entry name" value="METHYL-ACCEPTING CHEMOTAXIS PROTEIN CTPL"/>
    <property type="match status" value="1"/>
</dbReference>
<keyword evidence="12" id="KW-1185">Reference proteome</keyword>
<proteinExistence type="inferred from homology"/>
<keyword evidence="2 9" id="KW-0812">Transmembrane</keyword>
<dbReference type="PANTHER" id="PTHR32089">
    <property type="entry name" value="METHYL-ACCEPTING CHEMOTAXIS PROTEIN MCPB"/>
    <property type="match status" value="1"/>
</dbReference>
<dbReference type="SMART" id="SM00283">
    <property type="entry name" value="MA"/>
    <property type="match status" value="1"/>
</dbReference>
<feature type="region of interest" description="Disordered" evidence="8">
    <location>
        <begin position="208"/>
        <end position="229"/>
    </location>
</feature>
<evidence type="ECO:0000256" key="8">
    <source>
        <dbReference type="SAM" id="MobiDB-lite"/>
    </source>
</evidence>
<comment type="caution">
    <text evidence="11">The sequence shown here is derived from an EMBL/GenBank/DDBJ whole genome shotgun (WGS) entry which is preliminary data.</text>
</comment>
<dbReference type="PRINTS" id="PR00260">
    <property type="entry name" value="CHEMTRNSDUCR"/>
</dbReference>
<evidence type="ECO:0000313" key="11">
    <source>
        <dbReference type="EMBL" id="GAA2354727.1"/>
    </source>
</evidence>
<feature type="compositionally biased region" description="Basic and acidic residues" evidence="8">
    <location>
        <begin position="210"/>
        <end position="220"/>
    </location>
</feature>
<keyword evidence="3 9" id="KW-1133">Transmembrane helix</keyword>
<dbReference type="SUPFAM" id="SSF58104">
    <property type="entry name" value="Methyl-accepting chemotaxis protein (MCP) signaling domain"/>
    <property type="match status" value="1"/>
</dbReference>
<reference evidence="11 12" key="1">
    <citation type="journal article" date="2019" name="Int. J. Syst. Evol. Microbiol.">
        <title>The Global Catalogue of Microorganisms (GCM) 10K type strain sequencing project: providing services to taxonomists for standard genome sequencing and annotation.</title>
        <authorList>
            <consortium name="The Broad Institute Genomics Platform"/>
            <consortium name="The Broad Institute Genome Sequencing Center for Infectious Disease"/>
            <person name="Wu L."/>
            <person name="Ma J."/>
        </authorList>
    </citation>
    <scope>NUCLEOTIDE SEQUENCE [LARGE SCALE GENOMIC DNA]</scope>
    <source>
        <strain evidence="11 12">JCM 3272</strain>
    </source>
</reference>
<evidence type="ECO:0000256" key="1">
    <source>
        <dbReference type="ARBA" id="ARBA00004141"/>
    </source>
</evidence>
<feature type="transmembrane region" description="Helical" evidence="9">
    <location>
        <begin position="55"/>
        <end position="74"/>
    </location>
</feature>
<dbReference type="EMBL" id="BAAARV010000033">
    <property type="protein sequence ID" value="GAA2354727.1"/>
    <property type="molecule type" value="Genomic_DNA"/>
</dbReference>
<evidence type="ECO:0000256" key="3">
    <source>
        <dbReference type="ARBA" id="ARBA00022989"/>
    </source>
</evidence>
<evidence type="ECO:0000256" key="9">
    <source>
        <dbReference type="SAM" id="Phobius"/>
    </source>
</evidence>
<evidence type="ECO:0000256" key="2">
    <source>
        <dbReference type="ARBA" id="ARBA00022692"/>
    </source>
</evidence>
<gene>
    <name evidence="11" type="ORF">GCM10010170_046930</name>
</gene>
<name>A0ABN3GN67_9ACTN</name>
<evidence type="ECO:0000259" key="10">
    <source>
        <dbReference type="PROSITE" id="PS50111"/>
    </source>
</evidence>
<evidence type="ECO:0000256" key="6">
    <source>
        <dbReference type="ARBA" id="ARBA00029447"/>
    </source>
</evidence>
<feature type="transmembrane region" description="Helical" evidence="9">
    <location>
        <begin position="86"/>
        <end position="105"/>
    </location>
</feature>
<keyword evidence="4 9" id="KW-0472">Membrane</keyword>
<comment type="similarity">
    <text evidence="6">Belongs to the methyl-accepting chemotaxis (MCP) protein family.</text>
</comment>
<feature type="domain" description="Methyl-accepting transducer" evidence="10">
    <location>
        <begin position="203"/>
        <end position="429"/>
    </location>
</feature>
<dbReference type="PROSITE" id="PS50111">
    <property type="entry name" value="CHEMOTAXIS_TRANSDUC_2"/>
    <property type="match status" value="1"/>
</dbReference>
<dbReference type="RefSeq" id="WP_344614599.1">
    <property type="nucleotide sequence ID" value="NZ_BAAARV010000033.1"/>
</dbReference>
<protein>
    <recommendedName>
        <fullName evidence="10">Methyl-accepting transducer domain-containing protein</fullName>
    </recommendedName>
</protein>
<evidence type="ECO:0000313" key="12">
    <source>
        <dbReference type="Proteomes" id="UP001501444"/>
    </source>
</evidence>
<feature type="transmembrane region" description="Helical" evidence="9">
    <location>
        <begin position="125"/>
        <end position="146"/>
    </location>
</feature>
<evidence type="ECO:0000256" key="7">
    <source>
        <dbReference type="PROSITE-ProRule" id="PRU00284"/>
    </source>
</evidence>
<feature type="transmembrane region" description="Helical" evidence="9">
    <location>
        <begin position="158"/>
        <end position="182"/>
    </location>
</feature>
<comment type="subcellular location">
    <subcellularLocation>
        <location evidence="1">Membrane</location>
        <topology evidence="1">Multi-pass membrane protein</topology>
    </subcellularLocation>
</comment>
<dbReference type="Pfam" id="PF00015">
    <property type="entry name" value="MCPsignal"/>
    <property type="match status" value="1"/>
</dbReference>
<dbReference type="InterPro" id="IPR004090">
    <property type="entry name" value="Chemotax_Me-accpt_rcpt"/>
</dbReference>
<keyword evidence="5 7" id="KW-0807">Transducer</keyword>
<dbReference type="InterPro" id="IPR004089">
    <property type="entry name" value="MCPsignal_dom"/>
</dbReference>
<dbReference type="Gene3D" id="1.10.287.950">
    <property type="entry name" value="Methyl-accepting chemotaxis protein"/>
    <property type="match status" value="1"/>
</dbReference>
<dbReference type="Proteomes" id="UP001501444">
    <property type="component" value="Unassembled WGS sequence"/>
</dbReference>
<accession>A0ABN3GN67</accession>
<organism evidence="11 12">
    <name type="scientific">Dactylosporangium salmoneum</name>
    <dbReference type="NCBI Taxonomy" id="53361"/>
    <lineage>
        <taxon>Bacteria</taxon>
        <taxon>Bacillati</taxon>
        <taxon>Actinomycetota</taxon>
        <taxon>Actinomycetes</taxon>
        <taxon>Micromonosporales</taxon>
        <taxon>Micromonosporaceae</taxon>
        <taxon>Dactylosporangium</taxon>
    </lineage>
</organism>
<sequence length="429" mass="44158">MPALLSWLMPKVTLSDAAYRSRHRALTAVLWLHLPLLVVLSLVNGHDVVGRHAHSAAWLVWSFNAGVLLCALAAGTARTRRGGSTAVSTGLLLAAAALVHAGNGLTDLHFHFFVVVALVSLYQDWIPLALGVLLVAAHHLLVAVTMPEMLFSSPQARAYPILFVLLHAGFVLAMCLTQLAYWRFAAHAEAEADAEKARLAQQNQEQLRAAAEEAGRREEQAATNAAEQVARSEELGRRLETVLVDVAAAGVRLGAEAGAAMESFESALAGMNTTVHGAVGDVEAALSDSNHATAVIRELESAVADIATVAGLIQAVADQTKLLALNATIEAARAGEAGKGFGVVASEVKELAAQTAAATGRIETTVGHVTAGAAAAAGAVGGVADRLGAVATAQREVAASLAEQTRLAATTRGSVAAAAEHVSAAAHTS</sequence>
<evidence type="ECO:0000256" key="4">
    <source>
        <dbReference type="ARBA" id="ARBA00023136"/>
    </source>
</evidence>
<evidence type="ECO:0000256" key="5">
    <source>
        <dbReference type="ARBA" id="ARBA00023224"/>
    </source>
</evidence>